<dbReference type="InterPro" id="IPR047901">
    <property type="entry name" value="BC1881-like"/>
</dbReference>
<comment type="caution">
    <text evidence="1">The sequence shown here is derived from an EMBL/GenBank/DDBJ whole genome shotgun (WGS) entry which is preliminary data.</text>
</comment>
<organism evidence="1 2">
    <name type="scientific">Sutcliffiella horikoshii</name>
    <dbReference type="NCBI Taxonomy" id="79883"/>
    <lineage>
        <taxon>Bacteria</taxon>
        <taxon>Bacillati</taxon>
        <taxon>Bacillota</taxon>
        <taxon>Bacilli</taxon>
        <taxon>Bacillales</taxon>
        <taxon>Bacillaceae</taxon>
        <taxon>Sutcliffiella</taxon>
    </lineage>
</organism>
<sequence>MTRRVDDLQRHLEALTRANVDHVYQEEIQATVAEIQKELGIGTEPSLTNYSTKELWEEVVKRQGVKQVKVNVEQEAVLHVYNGENSKDYSVQGPVLVAFNHD</sequence>
<name>A0A5D4SET7_9BACI</name>
<evidence type="ECO:0000313" key="2">
    <source>
        <dbReference type="Proteomes" id="UP000322524"/>
    </source>
</evidence>
<proteinExistence type="predicted"/>
<evidence type="ECO:0000313" key="1">
    <source>
        <dbReference type="EMBL" id="TYS60482.1"/>
    </source>
</evidence>
<gene>
    <name evidence="1" type="ORF">FZC76_21670</name>
</gene>
<protein>
    <submittedName>
        <fullName evidence="1">BC1881 family protein</fullName>
    </submittedName>
</protein>
<dbReference type="Proteomes" id="UP000322524">
    <property type="component" value="Unassembled WGS sequence"/>
</dbReference>
<dbReference type="AlphaFoldDB" id="A0A5D4SET7"/>
<dbReference type="EMBL" id="VTEV01000015">
    <property type="protein sequence ID" value="TYS60482.1"/>
    <property type="molecule type" value="Genomic_DNA"/>
</dbReference>
<accession>A0A5D4SET7</accession>
<dbReference type="NCBIfam" id="NF033495">
    <property type="entry name" value="phage_BC1881"/>
    <property type="match status" value="1"/>
</dbReference>
<dbReference type="RefSeq" id="WP_148990188.1">
    <property type="nucleotide sequence ID" value="NZ_VTEV01000015.1"/>
</dbReference>
<reference evidence="1 2" key="1">
    <citation type="submission" date="2019-08" db="EMBL/GenBank/DDBJ databases">
        <title>Bacillus genomes from the desert of Cuatro Cienegas, Coahuila.</title>
        <authorList>
            <person name="Olmedo-Alvarez G."/>
        </authorList>
    </citation>
    <scope>NUCLEOTIDE SEQUENCE [LARGE SCALE GENOMIC DNA]</scope>
    <source>
        <strain evidence="1 2">CH28_1T</strain>
    </source>
</reference>